<reference evidence="1 2" key="1">
    <citation type="journal article" date="2019" name="Extremophiles">
        <title>Biogeography of thermophiles and predominance of Thermus scotoductus in domestic water heaters.</title>
        <authorList>
            <person name="Wilpiszeski R.L."/>
            <person name="Zhang Z."/>
            <person name="House C.H."/>
        </authorList>
    </citation>
    <scope>NUCLEOTIDE SEQUENCE [LARGE SCALE GENOMIC DNA]</scope>
    <source>
        <strain evidence="1 2">32_S32</strain>
    </source>
</reference>
<evidence type="ECO:0000313" key="2">
    <source>
        <dbReference type="Proteomes" id="UP000286910"/>
    </source>
</evidence>
<dbReference type="AlphaFoldDB" id="A0A430RGA7"/>
<comment type="caution">
    <text evidence="1">The sequence shown here is derived from an EMBL/GenBank/DDBJ whole genome shotgun (WGS) entry which is preliminary data.</text>
</comment>
<protein>
    <submittedName>
        <fullName evidence="1">Uncharacterized protein</fullName>
    </submittedName>
</protein>
<dbReference type="EMBL" id="PELR01000019">
    <property type="protein sequence ID" value="RTH07076.1"/>
    <property type="molecule type" value="Genomic_DNA"/>
</dbReference>
<gene>
    <name evidence="1" type="ORF">CSW45_00925</name>
</gene>
<proteinExistence type="predicted"/>
<organism evidence="1 2">
    <name type="scientific">Thermus scotoductus</name>
    <dbReference type="NCBI Taxonomy" id="37636"/>
    <lineage>
        <taxon>Bacteria</taxon>
        <taxon>Thermotogati</taxon>
        <taxon>Deinococcota</taxon>
        <taxon>Deinococci</taxon>
        <taxon>Thermales</taxon>
        <taxon>Thermaceae</taxon>
        <taxon>Thermus</taxon>
    </lineage>
</organism>
<accession>A0A430RGA7</accession>
<name>A0A430RGA7_THESC</name>
<sequence>MVCKRQDIPFWLRFRRRLPLDEDLRAEEIIKERVCVRPFDSLTFNVENPFRYHPLARFAQNRFACTSIPIPV</sequence>
<evidence type="ECO:0000313" key="1">
    <source>
        <dbReference type="EMBL" id="RTH07076.1"/>
    </source>
</evidence>
<dbReference type="Proteomes" id="UP000286910">
    <property type="component" value="Unassembled WGS sequence"/>
</dbReference>